<dbReference type="AlphaFoldDB" id="A0A369A322"/>
<dbReference type="RefSeq" id="WP_114366064.1">
    <property type="nucleotide sequence ID" value="NZ_BHZF01000002.1"/>
</dbReference>
<comment type="caution">
    <text evidence="1">The sequence shown here is derived from an EMBL/GenBank/DDBJ whole genome shotgun (WGS) entry which is preliminary data.</text>
</comment>
<evidence type="ECO:0000313" key="1">
    <source>
        <dbReference type="EMBL" id="RCX03609.1"/>
    </source>
</evidence>
<name>A0A369A322_9FLAO</name>
<sequence length="131" mass="15470">MSKKELLPNFLNMKSLIAINIKKLPNDLVRKYHIYYKYRFLVSQNQIISAHIVIKDLVSEVGYYLGNLYRESFKQGILIAMDIFRCQKCFRLLQFNAIKKFCLERIFLSGIKQNSNYINGKSIINLKNQKV</sequence>
<keyword evidence="2" id="KW-1185">Reference proteome</keyword>
<dbReference type="EMBL" id="QPJS01000002">
    <property type="protein sequence ID" value="RCX03609.1"/>
    <property type="molecule type" value="Genomic_DNA"/>
</dbReference>
<dbReference type="Proteomes" id="UP000253517">
    <property type="component" value="Unassembled WGS sequence"/>
</dbReference>
<gene>
    <name evidence="1" type="ORF">DES35_10258</name>
</gene>
<organism evidence="1 2">
    <name type="scientific">Schleiferia thermophila</name>
    <dbReference type="NCBI Taxonomy" id="884107"/>
    <lineage>
        <taxon>Bacteria</taxon>
        <taxon>Pseudomonadati</taxon>
        <taxon>Bacteroidota</taxon>
        <taxon>Flavobacteriia</taxon>
        <taxon>Flavobacteriales</taxon>
        <taxon>Schleiferiaceae</taxon>
        <taxon>Schleiferia</taxon>
    </lineage>
</organism>
<evidence type="ECO:0000313" key="2">
    <source>
        <dbReference type="Proteomes" id="UP000253517"/>
    </source>
</evidence>
<reference evidence="1 2" key="1">
    <citation type="submission" date="2018-07" db="EMBL/GenBank/DDBJ databases">
        <title>Genomic Encyclopedia of Type Strains, Phase IV (KMG-IV): sequencing the most valuable type-strain genomes for metagenomic binning, comparative biology and taxonomic classification.</title>
        <authorList>
            <person name="Goeker M."/>
        </authorList>
    </citation>
    <scope>NUCLEOTIDE SEQUENCE [LARGE SCALE GENOMIC DNA]</scope>
    <source>
        <strain evidence="1 2">DSM 21410</strain>
    </source>
</reference>
<proteinExistence type="predicted"/>
<accession>A0A369A322</accession>
<protein>
    <submittedName>
        <fullName evidence="1">Uncharacterized protein</fullName>
    </submittedName>
</protein>